<proteinExistence type="inferred from homology"/>
<feature type="compositionally biased region" description="Basic and acidic residues" evidence="4">
    <location>
        <begin position="501"/>
        <end position="527"/>
    </location>
</feature>
<comment type="pathway">
    <text evidence="1">Protein modification; protein ubiquitination.</text>
</comment>
<evidence type="ECO:0000313" key="6">
    <source>
        <dbReference type="EMBL" id="KAG0465884.1"/>
    </source>
</evidence>
<evidence type="ECO:0000256" key="4">
    <source>
        <dbReference type="SAM" id="MobiDB-lite"/>
    </source>
</evidence>
<name>A0A835QA63_VANPL</name>
<comment type="caution">
    <text evidence="6">The sequence shown here is derived from an EMBL/GenBank/DDBJ whole genome shotgun (WGS) entry which is preliminary data.</text>
</comment>
<evidence type="ECO:0000313" key="7">
    <source>
        <dbReference type="Proteomes" id="UP000639772"/>
    </source>
</evidence>
<gene>
    <name evidence="6" type="ORF">HPP92_020048</name>
</gene>
<feature type="compositionally biased region" description="Basic and acidic residues" evidence="4">
    <location>
        <begin position="541"/>
        <end position="560"/>
    </location>
</feature>
<dbReference type="EMBL" id="JADCNM010000010">
    <property type="protein sequence ID" value="KAG0465884.1"/>
    <property type="molecule type" value="Genomic_DNA"/>
</dbReference>
<feature type="region of interest" description="Disordered" evidence="4">
    <location>
        <begin position="486"/>
        <end position="560"/>
    </location>
</feature>
<dbReference type="AlphaFoldDB" id="A0A835QA63"/>
<organism evidence="6 7">
    <name type="scientific">Vanilla planifolia</name>
    <name type="common">Vanilla</name>
    <dbReference type="NCBI Taxonomy" id="51239"/>
    <lineage>
        <taxon>Eukaryota</taxon>
        <taxon>Viridiplantae</taxon>
        <taxon>Streptophyta</taxon>
        <taxon>Embryophyta</taxon>
        <taxon>Tracheophyta</taxon>
        <taxon>Spermatophyta</taxon>
        <taxon>Magnoliopsida</taxon>
        <taxon>Liliopsida</taxon>
        <taxon>Asparagales</taxon>
        <taxon>Orchidaceae</taxon>
        <taxon>Vanilloideae</taxon>
        <taxon>Vanilleae</taxon>
        <taxon>Vanilla</taxon>
    </lineage>
</organism>
<dbReference type="OrthoDB" id="1699162at2759"/>
<evidence type="ECO:0000256" key="1">
    <source>
        <dbReference type="ARBA" id="ARBA00004906"/>
    </source>
</evidence>
<evidence type="ECO:0000259" key="5">
    <source>
        <dbReference type="PROSITE" id="PS51649"/>
    </source>
</evidence>
<comment type="similarity">
    <text evidence="3">Belongs to the NPH3 family.</text>
</comment>
<dbReference type="Gene3D" id="3.30.710.10">
    <property type="entry name" value="Potassium Channel Kv1.1, Chain A"/>
    <property type="match status" value="1"/>
</dbReference>
<evidence type="ECO:0000256" key="3">
    <source>
        <dbReference type="PROSITE-ProRule" id="PRU00982"/>
    </source>
</evidence>
<sequence length="560" mass="63467">MKYMKLGTKPDTFYTEDATRSVLTDVPPDLVIQINNTKYLLHKFPLLLKCGQLQRLWSEPDEDGLPAPITLNDFPGGEAAFELCCKFCYGITISLSANNFVQAIAAATYLRMTESVASGNLIAKLEGFFNSCILYGWKDSIVTLQNATHVVWHDEQRIIQPCLDSVVQKILTHPSKVTWSYTYTRPGFRRKQHHSSPKDWWTEDVSDLDLDLFRAVIYAVRPSKKLHPALVGEALHVYSCKKLPHPDELNSNRQAEETMGKQLRVLEAIVSMIPGEPGSVSGKFLVRLLKIANMVDASPSVKAELVRRLGCQLDEVSANDLLFPLSGKPQTYDIAIVEAIMENFLVQFRRPPSKDAESDRRHRSMARVALIFDAYLEFVAHDPNLSASRFLNLAVLLPEIAREEHDGLYQAIDSFLKEHPELSKSEKKQLCSVIDCKKLSPAARTHAIANERMPLRTIVQLLFIQQDKAMISQARMQNHQSLKAFRVHKQGGKPKPGQEMPEFKRKEAEERKGCESEQVMPKHEVSKVGEASSSHNYSRGKRPEERRREEKKYDSKSITA</sequence>
<evidence type="ECO:0000256" key="2">
    <source>
        <dbReference type="ARBA" id="ARBA00022786"/>
    </source>
</evidence>
<dbReference type="SUPFAM" id="SSF54695">
    <property type="entry name" value="POZ domain"/>
    <property type="match status" value="1"/>
</dbReference>
<dbReference type="InterPro" id="IPR027356">
    <property type="entry name" value="NPH3_dom"/>
</dbReference>
<keyword evidence="2" id="KW-0833">Ubl conjugation pathway</keyword>
<dbReference type="PANTHER" id="PTHR32370">
    <property type="entry name" value="OS12G0117600 PROTEIN"/>
    <property type="match status" value="1"/>
</dbReference>
<dbReference type="GO" id="GO:0016567">
    <property type="term" value="P:protein ubiquitination"/>
    <property type="evidence" value="ECO:0007669"/>
    <property type="project" value="UniProtKB-UniPathway"/>
</dbReference>
<dbReference type="Proteomes" id="UP000639772">
    <property type="component" value="Chromosome 10"/>
</dbReference>
<feature type="domain" description="NPH3" evidence="5">
    <location>
        <begin position="199"/>
        <end position="468"/>
    </location>
</feature>
<dbReference type="PROSITE" id="PS51649">
    <property type="entry name" value="NPH3"/>
    <property type="match status" value="1"/>
</dbReference>
<protein>
    <recommendedName>
        <fullName evidence="5">NPH3 domain-containing protein</fullName>
    </recommendedName>
</protein>
<accession>A0A835QA63</accession>
<dbReference type="InterPro" id="IPR043454">
    <property type="entry name" value="NPH3/RPT2-like"/>
</dbReference>
<dbReference type="InterPro" id="IPR011333">
    <property type="entry name" value="SKP1/BTB/POZ_sf"/>
</dbReference>
<reference evidence="6 7" key="1">
    <citation type="journal article" date="2020" name="Nat. Food">
        <title>A phased Vanilla planifolia genome enables genetic improvement of flavour and production.</title>
        <authorList>
            <person name="Hasing T."/>
            <person name="Tang H."/>
            <person name="Brym M."/>
            <person name="Khazi F."/>
            <person name="Huang T."/>
            <person name="Chambers A.H."/>
        </authorList>
    </citation>
    <scope>NUCLEOTIDE SEQUENCE [LARGE SCALE GENOMIC DNA]</scope>
    <source>
        <tissue evidence="6">Leaf</tissue>
    </source>
</reference>
<dbReference type="UniPathway" id="UPA00143"/>
<dbReference type="Pfam" id="PF03000">
    <property type="entry name" value="NPH3"/>
    <property type="match status" value="1"/>
</dbReference>